<comment type="similarity">
    <text evidence="2">Belongs to the class-II pyridoxal-phosphate-dependent aminotransferase family. BioF subfamily.</text>
</comment>
<keyword evidence="3 6" id="KW-0808">Transferase</keyword>
<dbReference type="InterPro" id="IPR015424">
    <property type="entry name" value="PyrdxlP-dep_Trfase"/>
</dbReference>
<keyword evidence="4" id="KW-0663">Pyridoxal phosphate</keyword>
<dbReference type="InterPro" id="IPR001917">
    <property type="entry name" value="Aminotrans_II_pyridoxalP_BS"/>
</dbReference>
<evidence type="ECO:0000256" key="1">
    <source>
        <dbReference type="ARBA" id="ARBA00001933"/>
    </source>
</evidence>
<dbReference type="AlphaFoldDB" id="A0A3B0TU77"/>
<dbReference type="InterPro" id="IPR004839">
    <property type="entry name" value="Aminotransferase_I/II_large"/>
</dbReference>
<evidence type="ECO:0000313" key="6">
    <source>
        <dbReference type="EMBL" id="VAW19743.1"/>
    </source>
</evidence>
<dbReference type="PANTHER" id="PTHR13693">
    <property type="entry name" value="CLASS II AMINOTRANSFERASE/8-AMINO-7-OXONONANOATE SYNTHASE"/>
    <property type="match status" value="1"/>
</dbReference>
<feature type="non-terminal residue" evidence="6">
    <location>
        <position position="1"/>
    </location>
</feature>
<dbReference type="Gene3D" id="3.90.1150.10">
    <property type="entry name" value="Aspartate Aminotransferase, domain 1"/>
    <property type="match status" value="1"/>
</dbReference>
<feature type="domain" description="Aminotransferase class I/classII large" evidence="5">
    <location>
        <begin position="4"/>
        <end position="284"/>
    </location>
</feature>
<dbReference type="Pfam" id="PF00155">
    <property type="entry name" value="Aminotran_1_2"/>
    <property type="match status" value="1"/>
</dbReference>
<dbReference type="Gene3D" id="3.40.640.10">
    <property type="entry name" value="Type I PLP-dependent aspartate aminotransferase-like (Major domain)"/>
    <property type="match status" value="1"/>
</dbReference>
<protein>
    <submittedName>
        <fullName evidence="6">8-amino-7-oxononanoate synthase</fullName>
        <ecNumber evidence="6">2.3.1.47</ecNumber>
    </submittedName>
</protein>
<dbReference type="GO" id="GO:0008710">
    <property type="term" value="F:8-amino-7-oxononanoate synthase activity"/>
    <property type="evidence" value="ECO:0007669"/>
    <property type="project" value="UniProtKB-EC"/>
</dbReference>
<accession>A0A3B0TU77</accession>
<name>A0A3B0TU77_9ZZZZ</name>
<dbReference type="InterPro" id="IPR015422">
    <property type="entry name" value="PyrdxlP-dep_Trfase_small"/>
</dbReference>
<dbReference type="PROSITE" id="PS00599">
    <property type="entry name" value="AA_TRANSFER_CLASS_2"/>
    <property type="match status" value="1"/>
</dbReference>
<dbReference type="GO" id="GO:0030170">
    <property type="term" value="F:pyridoxal phosphate binding"/>
    <property type="evidence" value="ECO:0007669"/>
    <property type="project" value="InterPro"/>
</dbReference>
<keyword evidence="6" id="KW-0012">Acyltransferase</keyword>
<evidence type="ECO:0000256" key="4">
    <source>
        <dbReference type="ARBA" id="ARBA00022898"/>
    </source>
</evidence>
<dbReference type="CDD" id="cd06454">
    <property type="entry name" value="KBL_like"/>
    <property type="match status" value="1"/>
</dbReference>
<gene>
    <name evidence="6" type="ORF">MNBD_BACTEROID05-347</name>
</gene>
<dbReference type="EMBL" id="UOEN01000497">
    <property type="protein sequence ID" value="VAW19743.1"/>
    <property type="molecule type" value="Genomic_DNA"/>
</dbReference>
<dbReference type="SUPFAM" id="SSF53383">
    <property type="entry name" value="PLP-dependent transferases"/>
    <property type="match status" value="1"/>
</dbReference>
<dbReference type="PANTHER" id="PTHR13693:SF77">
    <property type="entry name" value="8-AMINO-7-OXONONANOATE SYNTHASE"/>
    <property type="match status" value="1"/>
</dbReference>
<evidence type="ECO:0000256" key="3">
    <source>
        <dbReference type="ARBA" id="ARBA00022679"/>
    </source>
</evidence>
<organism evidence="6">
    <name type="scientific">hydrothermal vent metagenome</name>
    <dbReference type="NCBI Taxonomy" id="652676"/>
    <lineage>
        <taxon>unclassified sequences</taxon>
        <taxon>metagenomes</taxon>
        <taxon>ecological metagenomes</taxon>
    </lineage>
</organism>
<dbReference type="InterPro" id="IPR050087">
    <property type="entry name" value="AON_synthase_class-II"/>
</dbReference>
<dbReference type="InterPro" id="IPR015421">
    <property type="entry name" value="PyrdxlP-dep_Trfase_major"/>
</dbReference>
<evidence type="ECO:0000256" key="2">
    <source>
        <dbReference type="ARBA" id="ARBA00010008"/>
    </source>
</evidence>
<comment type="cofactor">
    <cofactor evidence="1">
        <name>pyridoxal 5'-phosphate</name>
        <dbReference type="ChEBI" id="CHEBI:597326"/>
    </cofactor>
</comment>
<reference evidence="6" key="1">
    <citation type="submission" date="2018-06" db="EMBL/GenBank/DDBJ databases">
        <authorList>
            <person name="Zhirakovskaya E."/>
        </authorList>
    </citation>
    <scope>NUCLEOTIDE SEQUENCE</scope>
</reference>
<sequence>GTEACLLFNTGYMANVGIISSLFSRHDIIFSDRFNHASIVDGILLSGAKLKRYQHRDMNDLERMLKESEEGKQKCIVTDSIFSMDGDIAPLDKIVELAKKYHCLVMVDEAHALGVMGKRGKGLVEHFSLEKEIDVQMGTLSKAVGSFGAYCCGSQKLISFLVNKARSFIYTTAMPPSTAAASHKAIEIIEEDARRRETLWKHTTFIEKRLRNLGFNILDSQTPIIPIVIGDSAKALEFSRELFDQGIFISAIRPPTVPKGSERLRLTIMATHTQSDIEYLLQSIEKIGKKLKVI</sequence>
<evidence type="ECO:0000259" key="5">
    <source>
        <dbReference type="Pfam" id="PF00155"/>
    </source>
</evidence>
<dbReference type="EC" id="2.3.1.47" evidence="6"/>
<proteinExistence type="inferred from homology"/>